<dbReference type="InterPro" id="IPR038071">
    <property type="entry name" value="UROD/MetE-like_sf"/>
</dbReference>
<sequence length="352" mass="39689">MGSKVLFLIQKGRVIKMAYSRKEVLKAFHNEDEITIPVAFWRHFAASEFIDGLQHPEVFDLNLNGHQKFIEATEPDFVKTMSDGYFAYPFLNVDDPKQLSDLAQLDNLPIDHPWLTGQKALAAGQKKLAGDRPTFYTVFSPLIILKWALINHDTEPLLRSDRRLADLYQANPKLIKTVLFKIADDLKQLIPILLESGIDGIYYSTQSIQDSRVDNRDFFDEVMAPVDIDIQNEINRYFNLNILHICGFAGATNHLDWFTDYPLQVINWATDVDGYSLAEGKALFGGRPVLGGFNNATDGVLYSGTKAEIQAEAKRIVTEAGRKGVIIGADCTIPRDTPIEHVRWAIEAIHQL</sequence>
<dbReference type="STRING" id="1423726.FC07_GL000036"/>
<dbReference type="InterPro" id="IPR052024">
    <property type="entry name" value="Methanogen_methyltrans"/>
</dbReference>
<dbReference type="InterPro" id="IPR000257">
    <property type="entry name" value="Uroporphyrinogen_deCOase"/>
</dbReference>
<dbReference type="PANTHER" id="PTHR47099:SF1">
    <property type="entry name" value="METHYLCOBAMIDE:COM METHYLTRANSFERASE MTBA"/>
    <property type="match status" value="1"/>
</dbReference>
<dbReference type="AlphaFoldDB" id="A0A0R1H7N3"/>
<keyword evidence="3" id="KW-1185">Reference proteome</keyword>
<reference evidence="2 3" key="1">
    <citation type="journal article" date="2015" name="Genome Announc.">
        <title>Expanding the biotechnology potential of lactobacilli through comparative genomics of 213 strains and associated genera.</title>
        <authorList>
            <person name="Sun Z."/>
            <person name="Harris H.M."/>
            <person name="McCann A."/>
            <person name="Guo C."/>
            <person name="Argimon S."/>
            <person name="Zhang W."/>
            <person name="Yang X."/>
            <person name="Jeffery I.B."/>
            <person name="Cooney J.C."/>
            <person name="Kagawa T.F."/>
            <person name="Liu W."/>
            <person name="Song Y."/>
            <person name="Salvetti E."/>
            <person name="Wrobel A."/>
            <person name="Rasinkangas P."/>
            <person name="Parkhill J."/>
            <person name="Rea M.C."/>
            <person name="O'Sullivan O."/>
            <person name="Ritari J."/>
            <person name="Douillard F.P."/>
            <person name="Paul Ross R."/>
            <person name="Yang R."/>
            <person name="Briner A.E."/>
            <person name="Felis G.E."/>
            <person name="de Vos W.M."/>
            <person name="Barrangou R."/>
            <person name="Klaenhammer T.R."/>
            <person name="Caufield P.W."/>
            <person name="Cui Y."/>
            <person name="Zhang H."/>
            <person name="O'Toole P.W."/>
        </authorList>
    </citation>
    <scope>NUCLEOTIDE SEQUENCE [LARGE SCALE GENOMIC DNA]</scope>
    <source>
        <strain evidence="2 3">DSM 20003</strain>
    </source>
</reference>
<dbReference type="Gene3D" id="3.20.20.210">
    <property type="match status" value="1"/>
</dbReference>
<protein>
    <submittedName>
        <fullName evidence="2">Uroporphyrinogen-III decarboxylase</fullName>
    </submittedName>
</protein>
<name>A0A0R1H7N3_9LACO</name>
<accession>A0A0R1H7N3</accession>
<dbReference type="EMBL" id="AZDA01000007">
    <property type="protein sequence ID" value="KRK40627.1"/>
    <property type="molecule type" value="Genomic_DNA"/>
</dbReference>
<dbReference type="Proteomes" id="UP000051461">
    <property type="component" value="Unassembled WGS sequence"/>
</dbReference>
<dbReference type="PATRIC" id="fig|1423726.3.peg.38"/>
<feature type="domain" description="Uroporphyrinogen decarboxylase (URO-D)" evidence="1">
    <location>
        <begin position="166"/>
        <end position="351"/>
    </location>
</feature>
<dbReference type="SUPFAM" id="SSF51726">
    <property type="entry name" value="UROD/MetE-like"/>
    <property type="match status" value="1"/>
</dbReference>
<evidence type="ECO:0000259" key="1">
    <source>
        <dbReference type="Pfam" id="PF01208"/>
    </source>
</evidence>
<evidence type="ECO:0000313" key="3">
    <source>
        <dbReference type="Proteomes" id="UP000051461"/>
    </source>
</evidence>
<dbReference type="GO" id="GO:0006779">
    <property type="term" value="P:porphyrin-containing compound biosynthetic process"/>
    <property type="evidence" value="ECO:0007669"/>
    <property type="project" value="InterPro"/>
</dbReference>
<dbReference type="PANTHER" id="PTHR47099">
    <property type="entry name" value="METHYLCOBAMIDE:COM METHYLTRANSFERASE MTBA"/>
    <property type="match status" value="1"/>
</dbReference>
<dbReference type="Pfam" id="PF01208">
    <property type="entry name" value="URO-D"/>
    <property type="match status" value="1"/>
</dbReference>
<proteinExistence type="predicted"/>
<evidence type="ECO:0000313" key="2">
    <source>
        <dbReference type="EMBL" id="KRK40627.1"/>
    </source>
</evidence>
<comment type="caution">
    <text evidence="2">The sequence shown here is derived from an EMBL/GenBank/DDBJ whole genome shotgun (WGS) entry which is preliminary data.</text>
</comment>
<dbReference type="GO" id="GO:0004853">
    <property type="term" value="F:uroporphyrinogen decarboxylase activity"/>
    <property type="evidence" value="ECO:0007669"/>
    <property type="project" value="InterPro"/>
</dbReference>
<organism evidence="2 3">
    <name type="scientific">Loigolactobacillus bifermentans DSM 20003</name>
    <dbReference type="NCBI Taxonomy" id="1423726"/>
    <lineage>
        <taxon>Bacteria</taxon>
        <taxon>Bacillati</taxon>
        <taxon>Bacillota</taxon>
        <taxon>Bacilli</taxon>
        <taxon>Lactobacillales</taxon>
        <taxon>Lactobacillaceae</taxon>
        <taxon>Loigolactobacillus</taxon>
    </lineage>
</organism>
<gene>
    <name evidence="2" type="ORF">FC07_GL000036</name>
</gene>